<evidence type="ECO:0000313" key="10">
    <source>
        <dbReference type="EMBL" id="MDO1536859.1"/>
    </source>
</evidence>
<dbReference type="EMBL" id="JAUKVY010000032">
    <property type="protein sequence ID" value="MDO1536859.1"/>
    <property type="molecule type" value="Genomic_DNA"/>
</dbReference>
<dbReference type="RefSeq" id="WP_301815075.1">
    <property type="nucleotide sequence ID" value="NZ_JAUJZH010000032.1"/>
</dbReference>
<gene>
    <name evidence="8" type="primary">vapC</name>
    <name evidence="10" type="ORF">Q2T77_31780</name>
</gene>
<reference evidence="10" key="1">
    <citation type="submission" date="2023-06" db="EMBL/GenBank/DDBJ databases">
        <authorList>
            <person name="Jiang Y."/>
            <person name="Liu Q."/>
        </authorList>
    </citation>
    <scope>NUCLEOTIDE SEQUENCE</scope>
    <source>
        <strain evidence="10">CGMCC 1.12090</strain>
    </source>
</reference>
<keyword evidence="2 8" id="KW-1277">Toxin-antitoxin system</keyword>
<comment type="cofactor">
    <cofactor evidence="1 8">
        <name>Mg(2+)</name>
        <dbReference type="ChEBI" id="CHEBI:18420"/>
    </cofactor>
</comment>
<dbReference type="CDD" id="cd18731">
    <property type="entry name" value="PIN_NgFitB-like"/>
    <property type="match status" value="1"/>
</dbReference>
<dbReference type="Proteomes" id="UP001169027">
    <property type="component" value="Unassembled WGS sequence"/>
</dbReference>
<comment type="function">
    <text evidence="8">Toxic component of a toxin-antitoxin (TA) system. An RNase.</text>
</comment>
<comment type="similarity">
    <text evidence="7 8">Belongs to the PINc/VapC protein family.</text>
</comment>
<comment type="caution">
    <text evidence="10">The sequence shown here is derived from an EMBL/GenBank/DDBJ whole genome shotgun (WGS) entry which is preliminary data.</text>
</comment>
<keyword evidence="8" id="KW-0800">Toxin</keyword>
<feature type="binding site" evidence="8">
    <location>
        <position position="6"/>
    </location>
    <ligand>
        <name>Mg(2+)</name>
        <dbReference type="ChEBI" id="CHEBI:18420"/>
    </ligand>
</feature>
<dbReference type="InterPro" id="IPR029060">
    <property type="entry name" value="PIN-like_dom_sf"/>
</dbReference>
<feature type="domain" description="PIN" evidence="9">
    <location>
        <begin position="4"/>
        <end position="123"/>
    </location>
</feature>
<keyword evidence="5 8" id="KW-0378">Hydrolase</keyword>
<dbReference type="Gene3D" id="3.40.50.1010">
    <property type="entry name" value="5'-nuclease"/>
    <property type="match status" value="1"/>
</dbReference>
<evidence type="ECO:0000256" key="8">
    <source>
        <dbReference type="HAMAP-Rule" id="MF_00265"/>
    </source>
</evidence>
<evidence type="ECO:0000259" key="9">
    <source>
        <dbReference type="Pfam" id="PF01850"/>
    </source>
</evidence>
<dbReference type="InterPro" id="IPR002716">
    <property type="entry name" value="PIN_dom"/>
</dbReference>
<accession>A0ABT8SD64</accession>
<dbReference type="SUPFAM" id="SSF88723">
    <property type="entry name" value="PIN domain-like"/>
    <property type="match status" value="1"/>
</dbReference>
<dbReference type="EC" id="3.1.-.-" evidence="8"/>
<evidence type="ECO:0000256" key="6">
    <source>
        <dbReference type="ARBA" id="ARBA00022842"/>
    </source>
</evidence>
<feature type="binding site" evidence="8">
    <location>
        <position position="105"/>
    </location>
    <ligand>
        <name>Mg(2+)</name>
        <dbReference type="ChEBI" id="CHEBI:18420"/>
    </ligand>
</feature>
<protein>
    <recommendedName>
        <fullName evidence="8">Ribonuclease VapC</fullName>
        <shortName evidence="8">RNase VapC</shortName>
        <ecNumber evidence="8">3.1.-.-</ecNumber>
    </recommendedName>
    <alternativeName>
        <fullName evidence="8">Toxin VapC</fullName>
    </alternativeName>
</protein>
<keyword evidence="11" id="KW-1185">Reference proteome</keyword>
<evidence type="ECO:0000313" key="11">
    <source>
        <dbReference type="Proteomes" id="UP001169027"/>
    </source>
</evidence>
<evidence type="ECO:0000256" key="1">
    <source>
        <dbReference type="ARBA" id="ARBA00001946"/>
    </source>
</evidence>
<evidence type="ECO:0000256" key="4">
    <source>
        <dbReference type="ARBA" id="ARBA00022723"/>
    </source>
</evidence>
<dbReference type="InterPro" id="IPR022907">
    <property type="entry name" value="VapC_family"/>
</dbReference>
<dbReference type="PANTHER" id="PTHR33653:SF1">
    <property type="entry name" value="RIBONUCLEASE VAPC2"/>
    <property type="match status" value="1"/>
</dbReference>
<evidence type="ECO:0000256" key="5">
    <source>
        <dbReference type="ARBA" id="ARBA00022801"/>
    </source>
</evidence>
<sequence length="159" mass="17235">MSTLLDTNVLSELLRATPDPGVLRWFEAQPADTLFVSSITQAEMMLGARLLPAGKRRAALETAVRAMFDEDFGGRILPFDPSAAWVYADIVSARRAAGRPISQLDAQIAAIARHHGVQLATRNVTDFEGCGLLVVDPWKSTSGVGSRLNMPTRPPRPPL</sequence>
<keyword evidence="3 8" id="KW-0540">Nuclease</keyword>
<name>A0ABT8SD64_9BURK</name>
<dbReference type="PANTHER" id="PTHR33653">
    <property type="entry name" value="RIBONUCLEASE VAPC2"/>
    <property type="match status" value="1"/>
</dbReference>
<dbReference type="Pfam" id="PF01850">
    <property type="entry name" value="PIN"/>
    <property type="match status" value="1"/>
</dbReference>
<evidence type="ECO:0000256" key="2">
    <source>
        <dbReference type="ARBA" id="ARBA00022649"/>
    </source>
</evidence>
<evidence type="ECO:0000256" key="3">
    <source>
        <dbReference type="ARBA" id="ARBA00022722"/>
    </source>
</evidence>
<dbReference type="InterPro" id="IPR050556">
    <property type="entry name" value="Type_II_TA_system_RNase"/>
</dbReference>
<proteinExistence type="inferred from homology"/>
<keyword evidence="6 8" id="KW-0460">Magnesium</keyword>
<keyword evidence="4 8" id="KW-0479">Metal-binding</keyword>
<organism evidence="10 11">
    <name type="scientific">Variovorax ginsengisoli</name>
    <dbReference type="NCBI Taxonomy" id="363844"/>
    <lineage>
        <taxon>Bacteria</taxon>
        <taxon>Pseudomonadati</taxon>
        <taxon>Pseudomonadota</taxon>
        <taxon>Betaproteobacteria</taxon>
        <taxon>Burkholderiales</taxon>
        <taxon>Comamonadaceae</taxon>
        <taxon>Variovorax</taxon>
    </lineage>
</organism>
<evidence type="ECO:0000256" key="7">
    <source>
        <dbReference type="ARBA" id="ARBA00038093"/>
    </source>
</evidence>
<dbReference type="HAMAP" id="MF_00265">
    <property type="entry name" value="VapC_Nob1"/>
    <property type="match status" value="1"/>
</dbReference>